<feature type="signal peptide" evidence="1">
    <location>
        <begin position="1"/>
        <end position="25"/>
    </location>
</feature>
<evidence type="ECO:0000313" key="3">
    <source>
        <dbReference type="Proteomes" id="UP000320672"/>
    </source>
</evidence>
<dbReference type="EMBL" id="CP036262">
    <property type="protein sequence ID" value="QDS94474.1"/>
    <property type="molecule type" value="Genomic_DNA"/>
</dbReference>
<evidence type="ECO:0000313" key="2">
    <source>
        <dbReference type="EMBL" id="QDS94474.1"/>
    </source>
</evidence>
<gene>
    <name evidence="2" type="ORF">FF011L_32530</name>
</gene>
<feature type="chain" id="PRO_5021872345" evidence="1">
    <location>
        <begin position="26"/>
        <end position="59"/>
    </location>
</feature>
<sequence length="59" mass="6596" precursor="true">MFQSKKKFRVIPLLFALSIGFVAFGCEQKEKIVDIETPGANVQIDRSNDTGEVDVKVTH</sequence>
<dbReference type="RefSeq" id="WP_145352502.1">
    <property type="nucleotide sequence ID" value="NZ_CP036262.1"/>
</dbReference>
<name>A0A517MHW5_9BACT</name>
<accession>A0A517MHW5</accession>
<dbReference type="PROSITE" id="PS51257">
    <property type="entry name" value="PROKAR_LIPOPROTEIN"/>
    <property type="match status" value="1"/>
</dbReference>
<reference evidence="2 3" key="1">
    <citation type="submission" date="2019-02" db="EMBL/GenBank/DDBJ databases">
        <title>Deep-cultivation of Planctomycetes and their phenomic and genomic characterization uncovers novel biology.</title>
        <authorList>
            <person name="Wiegand S."/>
            <person name="Jogler M."/>
            <person name="Boedeker C."/>
            <person name="Pinto D."/>
            <person name="Vollmers J."/>
            <person name="Rivas-Marin E."/>
            <person name="Kohn T."/>
            <person name="Peeters S.H."/>
            <person name="Heuer A."/>
            <person name="Rast P."/>
            <person name="Oberbeckmann S."/>
            <person name="Bunk B."/>
            <person name="Jeske O."/>
            <person name="Meyerdierks A."/>
            <person name="Storesund J.E."/>
            <person name="Kallscheuer N."/>
            <person name="Luecker S."/>
            <person name="Lage O.M."/>
            <person name="Pohl T."/>
            <person name="Merkel B.J."/>
            <person name="Hornburger P."/>
            <person name="Mueller R.-W."/>
            <person name="Bruemmer F."/>
            <person name="Labrenz M."/>
            <person name="Spormann A.M."/>
            <person name="Op den Camp H."/>
            <person name="Overmann J."/>
            <person name="Amann R."/>
            <person name="Jetten M.S.M."/>
            <person name="Mascher T."/>
            <person name="Medema M.H."/>
            <person name="Devos D.P."/>
            <person name="Kaster A.-K."/>
            <person name="Ovreas L."/>
            <person name="Rohde M."/>
            <person name="Galperin M.Y."/>
            <person name="Jogler C."/>
        </authorList>
    </citation>
    <scope>NUCLEOTIDE SEQUENCE [LARGE SCALE GENOMIC DNA]</scope>
    <source>
        <strain evidence="2 3">FF011L</strain>
    </source>
</reference>
<organism evidence="2 3">
    <name type="scientific">Roseimaritima multifibrata</name>
    <dbReference type="NCBI Taxonomy" id="1930274"/>
    <lineage>
        <taxon>Bacteria</taxon>
        <taxon>Pseudomonadati</taxon>
        <taxon>Planctomycetota</taxon>
        <taxon>Planctomycetia</taxon>
        <taxon>Pirellulales</taxon>
        <taxon>Pirellulaceae</taxon>
        <taxon>Roseimaritima</taxon>
    </lineage>
</organism>
<dbReference type="AlphaFoldDB" id="A0A517MHW5"/>
<dbReference type="KEGG" id="rml:FF011L_32530"/>
<protein>
    <submittedName>
        <fullName evidence="2">Uncharacterized protein</fullName>
    </submittedName>
</protein>
<proteinExistence type="predicted"/>
<evidence type="ECO:0000256" key="1">
    <source>
        <dbReference type="SAM" id="SignalP"/>
    </source>
</evidence>
<keyword evidence="3" id="KW-1185">Reference proteome</keyword>
<dbReference type="Proteomes" id="UP000320672">
    <property type="component" value="Chromosome"/>
</dbReference>
<dbReference type="OrthoDB" id="291603at2"/>
<keyword evidence="1" id="KW-0732">Signal</keyword>